<evidence type="ECO:0000313" key="2">
    <source>
        <dbReference type="Proteomes" id="UP000028123"/>
    </source>
</evidence>
<dbReference type="EMBL" id="JNVM01000010">
    <property type="protein sequence ID" value="KEQ25554.1"/>
    <property type="molecule type" value="Genomic_DNA"/>
</dbReference>
<proteinExistence type="predicted"/>
<organism evidence="1 2">
    <name type="scientific">Paenibacillus tyrfis</name>
    <dbReference type="NCBI Taxonomy" id="1501230"/>
    <lineage>
        <taxon>Bacteria</taxon>
        <taxon>Bacillati</taxon>
        <taxon>Bacillota</taxon>
        <taxon>Bacilli</taxon>
        <taxon>Bacillales</taxon>
        <taxon>Paenibacillaceae</taxon>
        <taxon>Paenibacillus</taxon>
    </lineage>
</organism>
<accession>A0A081P4D1</accession>
<evidence type="ECO:0000313" key="1">
    <source>
        <dbReference type="EMBL" id="KEQ25554.1"/>
    </source>
</evidence>
<dbReference type="AlphaFoldDB" id="A0A081P4D1"/>
<dbReference type="OrthoDB" id="2375727at2"/>
<protein>
    <submittedName>
        <fullName evidence="1">Uncharacterized protein</fullName>
    </submittedName>
</protein>
<keyword evidence="2" id="KW-1185">Reference proteome</keyword>
<gene>
    <name evidence="1" type="ORF">ET33_02195</name>
</gene>
<sequence>MPVQAALRHIQKEVGDNAKDKMYAYVGGQLMKFIRENPDKAPLFTAPGKSINGSFEAMRKVAEKVRVGNTAALDPDEGMAIVLEYYGIKQEKPAPARETVDVGLSVDLDELLL</sequence>
<comment type="caution">
    <text evidence="1">The sequence shown here is derived from an EMBL/GenBank/DDBJ whole genome shotgun (WGS) entry which is preliminary data.</text>
</comment>
<dbReference type="eggNOG" id="ENOG5033045">
    <property type="taxonomic scope" value="Bacteria"/>
</dbReference>
<reference evidence="1 2" key="1">
    <citation type="submission" date="2014-06" db="EMBL/GenBank/DDBJ databases">
        <title>Draft genome sequence of Paenibacillus sp. MSt1.</title>
        <authorList>
            <person name="Aw Y.K."/>
            <person name="Ong K.S."/>
            <person name="Gan H.M."/>
            <person name="Lee S.M."/>
        </authorList>
    </citation>
    <scope>NUCLEOTIDE SEQUENCE [LARGE SCALE GENOMIC DNA]</scope>
    <source>
        <strain evidence="1 2">MSt1</strain>
    </source>
</reference>
<name>A0A081P4D1_9BACL</name>
<dbReference type="RefSeq" id="WP_036681803.1">
    <property type="nucleotide sequence ID" value="NZ_JNVM01000010.1"/>
</dbReference>
<dbReference type="Proteomes" id="UP000028123">
    <property type="component" value="Unassembled WGS sequence"/>
</dbReference>